<name>A0A9W6S7X2_9ACTN</name>
<evidence type="ECO:0000259" key="1">
    <source>
        <dbReference type="Pfam" id="PF02627"/>
    </source>
</evidence>
<protein>
    <submittedName>
        <fullName evidence="2">4-carboxymuconolactone decarboxylase</fullName>
    </submittedName>
</protein>
<dbReference type="InterPro" id="IPR029032">
    <property type="entry name" value="AhpD-like"/>
</dbReference>
<dbReference type="InterPro" id="IPR052512">
    <property type="entry name" value="4CMD/NDH-1_regulator"/>
</dbReference>
<dbReference type="InterPro" id="IPR003779">
    <property type="entry name" value="CMD-like"/>
</dbReference>
<dbReference type="GO" id="GO:0051920">
    <property type="term" value="F:peroxiredoxin activity"/>
    <property type="evidence" value="ECO:0007669"/>
    <property type="project" value="InterPro"/>
</dbReference>
<dbReference type="PANTHER" id="PTHR33570">
    <property type="entry name" value="4-CARBOXYMUCONOLACTONE DECARBOXYLASE FAMILY PROTEIN"/>
    <property type="match status" value="1"/>
</dbReference>
<dbReference type="PANTHER" id="PTHR33570:SF10">
    <property type="entry name" value="GAMMA-CARBOXYMUCONOLACTONE DECARBOXYLASE"/>
    <property type="match status" value="1"/>
</dbReference>
<reference evidence="2" key="1">
    <citation type="submission" date="2023-03" db="EMBL/GenBank/DDBJ databases">
        <title>Actinoallomurus iriomotensis NBRC 103684.</title>
        <authorList>
            <person name="Ichikawa N."/>
            <person name="Sato H."/>
            <person name="Tonouchi N."/>
        </authorList>
    </citation>
    <scope>NUCLEOTIDE SEQUENCE</scope>
    <source>
        <strain evidence="2">NBRC 103684</strain>
    </source>
</reference>
<keyword evidence="3" id="KW-1185">Reference proteome</keyword>
<gene>
    <name evidence="2" type="primary">pcaC</name>
    <name evidence="2" type="ORF">Airi02_067300</name>
</gene>
<organism evidence="2 3">
    <name type="scientific">Actinoallomurus iriomotensis</name>
    <dbReference type="NCBI Taxonomy" id="478107"/>
    <lineage>
        <taxon>Bacteria</taxon>
        <taxon>Bacillati</taxon>
        <taxon>Actinomycetota</taxon>
        <taxon>Actinomycetes</taxon>
        <taxon>Streptosporangiales</taxon>
        <taxon>Thermomonosporaceae</taxon>
        <taxon>Actinoallomurus</taxon>
    </lineage>
</organism>
<evidence type="ECO:0000313" key="3">
    <source>
        <dbReference type="Proteomes" id="UP001165074"/>
    </source>
</evidence>
<dbReference type="Pfam" id="PF02627">
    <property type="entry name" value="CMD"/>
    <property type="match status" value="1"/>
</dbReference>
<dbReference type="AlphaFoldDB" id="A0A9W6S7X2"/>
<dbReference type="SUPFAM" id="SSF69118">
    <property type="entry name" value="AhpD-like"/>
    <property type="match status" value="1"/>
</dbReference>
<dbReference type="RefSeq" id="WP_285578667.1">
    <property type="nucleotide sequence ID" value="NZ_BSTK01000011.1"/>
</dbReference>
<feature type="domain" description="Carboxymuconolactone decarboxylase-like" evidence="1">
    <location>
        <begin position="36"/>
        <end position="118"/>
    </location>
</feature>
<dbReference type="Proteomes" id="UP001165074">
    <property type="component" value="Unassembled WGS sequence"/>
</dbReference>
<comment type="caution">
    <text evidence="2">The sequence shown here is derived from an EMBL/GenBank/DDBJ whole genome shotgun (WGS) entry which is preliminary data.</text>
</comment>
<dbReference type="EMBL" id="BSTK01000011">
    <property type="protein sequence ID" value="GLY88801.1"/>
    <property type="molecule type" value="Genomic_DNA"/>
</dbReference>
<sequence length="134" mass="14027">MDGSGSQRGRHRYDEVYGEGAADRLLAALSGPGADLGRYGIDFNFGEIYSRPGLDLRQRQIASIAALVGMGDCAPQLKGHINAGLNVGLTPEEIVEVIIHCVQYAGFPRAINAVNVAKGVFADRAVAAGDGKDG</sequence>
<dbReference type="Gene3D" id="1.20.1290.10">
    <property type="entry name" value="AhpD-like"/>
    <property type="match status" value="1"/>
</dbReference>
<proteinExistence type="predicted"/>
<evidence type="ECO:0000313" key="2">
    <source>
        <dbReference type="EMBL" id="GLY88801.1"/>
    </source>
</evidence>
<accession>A0A9W6S7X2</accession>